<protein>
    <submittedName>
        <fullName evidence="2">Multidrug transporter</fullName>
    </submittedName>
</protein>
<keyword evidence="1" id="KW-1133">Transmembrane helix</keyword>
<feature type="transmembrane region" description="Helical" evidence="1">
    <location>
        <begin position="109"/>
        <end position="129"/>
    </location>
</feature>
<reference evidence="2 3" key="1">
    <citation type="journal article" date="2017" name="BMC Genomics">
        <title>Comparative genomic and phylogenomic analyses of the Bifidobacteriaceae family.</title>
        <authorList>
            <person name="Lugli G.A."/>
            <person name="Milani C."/>
            <person name="Turroni F."/>
            <person name="Duranti S."/>
            <person name="Mancabelli L."/>
            <person name="Mangifesta M."/>
            <person name="Ferrario C."/>
            <person name="Modesto M."/>
            <person name="Mattarelli P."/>
            <person name="Jiri K."/>
            <person name="van Sinderen D."/>
            <person name="Ventura M."/>
        </authorList>
    </citation>
    <scope>NUCLEOTIDE SEQUENCE [LARGE SCALE GENOMIC DNA]</scope>
    <source>
        <strain evidence="2 3">DSM 28807</strain>
    </source>
</reference>
<evidence type="ECO:0000313" key="3">
    <source>
        <dbReference type="Proteomes" id="UP000216352"/>
    </source>
</evidence>
<dbReference type="InterPro" id="IPR006938">
    <property type="entry name" value="DUF624"/>
</dbReference>
<accession>A0A261FPI0</accession>
<dbReference type="Pfam" id="PF04854">
    <property type="entry name" value="DUF624"/>
    <property type="match status" value="1"/>
</dbReference>
<comment type="caution">
    <text evidence="2">The sequence shown here is derived from an EMBL/GenBank/DDBJ whole genome shotgun (WGS) entry which is preliminary data.</text>
</comment>
<dbReference type="STRING" id="1603886.GCA_001895165_00051"/>
<name>A0A261FPI0_9BIFI</name>
<evidence type="ECO:0000256" key="1">
    <source>
        <dbReference type="SAM" id="Phobius"/>
    </source>
</evidence>
<proteinExistence type="predicted"/>
<dbReference type="RefSeq" id="WP_072723399.1">
    <property type="nucleotide sequence ID" value="NZ_BDIS01000001.1"/>
</dbReference>
<dbReference type="Proteomes" id="UP000216352">
    <property type="component" value="Unassembled WGS sequence"/>
</dbReference>
<keyword evidence="1" id="KW-0472">Membrane</keyword>
<feature type="transmembrane region" description="Helical" evidence="1">
    <location>
        <begin position="182"/>
        <end position="202"/>
    </location>
</feature>
<feature type="transmembrane region" description="Helical" evidence="1">
    <location>
        <begin position="150"/>
        <end position="176"/>
    </location>
</feature>
<gene>
    <name evidence="2" type="ORF">BLEM_1630</name>
</gene>
<keyword evidence="3" id="KW-1185">Reference proteome</keyword>
<sequence length="222" mass="25343">MLARFSLVYERFCRIAVMVFVVNVAMFAHTLLGAFVVGFFPSVAAAHTVYRDWLLAEDRAWKTRQVWRRFHSAWRTELKPANLFGWFQAAVGLLLLFDYRVMNWHATGVFDYALAGVLLLAIVVFVLFFDMSWVLRAHYAERGSWVVRASLAAVIARPLCSVMLAMTAFLTLWVWYNWPGVMMVFGLALPFFCTTMLVCSFARLPGVPRPQEAARSRAVSGR</sequence>
<dbReference type="OrthoDB" id="3236392at2"/>
<dbReference type="AlphaFoldDB" id="A0A261FPI0"/>
<keyword evidence="1" id="KW-0812">Transmembrane</keyword>
<feature type="transmembrane region" description="Helical" evidence="1">
    <location>
        <begin position="12"/>
        <end position="32"/>
    </location>
</feature>
<feature type="transmembrane region" description="Helical" evidence="1">
    <location>
        <begin position="77"/>
        <end position="97"/>
    </location>
</feature>
<evidence type="ECO:0000313" key="2">
    <source>
        <dbReference type="EMBL" id="OZG60998.1"/>
    </source>
</evidence>
<organism evidence="2 3">
    <name type="scientific">Bifidobacterium lemurum</name>
    <dbReference type="NCBI Taxonomy" id="1603886"/>
    <lineage>
        <taxon>Bacteria</taxon>
        <taxon>Bacillati</taxon>
        <taxon>Actinomycetota</taxon>
        <taxon>Actinomycetes</taxon>
        <taxon>Bifidobacteriales</taxon>
        <taxon>Bifidobacteriaceae</taxon>
        <taxon>Bifidobacterium</taxon>
    </lineage>
</organism>
<dbReference type="EMBL" id="MWWX01000011">
    <property type="protein sequence ID" value="OZG60998.1"/>
    <property type="molecule type" value="Genomic_DNA"/>
</dbReference>